<reference evidence="3 4" key="1">
    <citation type="submission" date="2018-08" db="EMBL/GenBank/DDBJ databases">
        <title>Bacillus chawlae sp. nov., Bacillus glennii sp. nov., and Bacillus saganii sp. nov. Isolated from the Vehicle Assembly Building at Kennedy Space Center where the Viking Spacecraft were Assembled.</title>
        <authorList>
            <person name="Seuylemezian A."/>
            <person name="Vaishampayan P."/>
        </authorList>
    </citation>
    <scope>NUCLEOTIDE SEQUENCE [LARGE SCALE GENOMIC DNA]</scope>
    <source>
        <strain evidence="3 4">V44-8</strain>
    </source>
</reference>
<feature type="domain" description="Aerobactin siderophore biosynthesis IucA/IucC-like C-terminal" evidence="1">
    <location>
        <begin position="105"/>
        <end position="198"/>
    </location>
</feature>
<accession>A0A372LIB7</accession>
<dbReference type="InterPro" id="IPR022770">
    <property type="entry name" value="IucA/IucC-like_C"/>
</dbReference>
<evidence type="ECO:0000313" key="4">
    <source>
        <dbReference type="Proteomes" id="UP000262939"/>
    </source>
</evidence>
<comment type="caution">
    <text evidence="3">The sequence shown here is derived from an EMBL/GenBank/DDBJ whole genome shotgun (WGS) entry which is preliminary data.</text>
</comment>
<keyword evidence="4" id="KW-1185">Reference proteome</keyword>
<proteinExistence type="predicted"/>
<dbReference type="Pfam" id="PF06276">
    <property type="entry name" value="FhuF"/>
    <property type="match status" value="1"/>
</dbReference>
<organism evidence="3 4">
    <name type="scientific">Peribacillus glennii</name>
    <dbReference type="NCBI Taxonomy" id="2303991"/>
    <lineage>
        <taxon>Bacteria</taxon>
        <taxon>Bacillati</taxon>
        <taxon>Bacillota</taxon>
        <taxon>Bacilli</taxon>
        <taxon>Bacillales</taxon>
        <taxon>Bacillaceae</taxon>
        <taxon>Peribacillus</taxon>
    </lineage>
</organism>
<dbReference type="GO" id="GO:0003824">
    <property type="term" value="F:catalytic activity"/>
    <property type="evidence" value="ECO:0007669"/>
    <property type="project" value="UniProtKB-ARBA"/>
</dbReference>
<dbReference type="OrthoDB" id="2962087at2"/>
<evidence type="ECO:0000259" key="1">
    <source>
        <dbReference type="Pfam" id="PF06276"/>
    </source>
</evidence>
<feature type="domain" description="Ferric siderophore reductase C-terminal" evidence="2">
    <location>
        <begin position="209"/>
        <end position="229"/>
    </location>
</feature>
<dbReference type="RefSeq" id="WP_117322200.1">
    <property type="nucleotide sequence ID" value="NZ_QVTD01000003.1"/>
</dbReference>
<dbReference type="Pfam" id="PF11575">
    <property type="entry name" value="FhuF_C"/>
    <property type="match status" value="1"/>
</dbReference>
<sequence length="238" mass="28124">MQQIEIWKEVERFNVLRHENPSMGDFALDLPSVFELVRQRTNASKPPAMASVFMRHVAFVYVSQLYMLSKYRKKWSGDHRRIGLLDGESNGRWSPQWTFQDGDWVSVDDDEHVRLTLQNIIREQCLPLIKAVARQTKSSPLVLWENVWGYVLWMYTQLFQDSEDVSKQARGDLEFLLKDETWTGMERRSPFKRFLNDQTPEESMSNYSRVTCCLYYMIPGNEKCPYCPKLSTDRCLQE</sequence>
<evidence type="ECO:0000259" key="2">
    <source>
        <dbReference type="Pfam" id="PF11575"/>
    </source>
</evidence>
<dbReference type="Proteomes" id="UP000262939">
    <property type="component" value="Unassembled WGS sequence"/>
</dbReference>
<gene>
    <name evidence="3" type="ORF">D0466_03745</name>
</gene>
<protein>
    <recommendedName>
        <fullName evidence="5">Ferric siderophore reductase C-terminal domain-containing protein</fullName>
    </recommendedName>
</protein>
<dbReference type="AlphaFoldDB" id="A0A372LIB7"/>
<dbReference type="EMBL" id="QVTD01000003">
    <property type="protein sequence ID" value="RFU66033.1"/>
    <property type="molecule type" value="Genomic_DNA"/>
</dbReference>
<evidence type="ECO:0008006" key="5">
    <source>
        <dbReference type="Google" id="ProtNLM"/>
    </source>
</evidence>
<evidence type="ECO:0000313" key="3">
    <source>
        <dbReference type="EMBL" id="RFU66033.1"/>
    </source>
</evidence>
<dbReference type="InterPro" id="IPR024726">
    <property type="entry name" value="FhuF_C"/>
</dbReference>
<dbReference type="GO" id="GO:0051537">
    <property type="term" value="F:2 iron, 2 sulfur cluster binding"/>
    <property type="evidence" value="ECO:0007669"/>
    <property type="project" value="InterPro"/>
</dbReference>
<name>A0A372LIB7_9BACI</name>